<evidence type="ECO:0000256" key="5">
    <source>
        <dbReference type="ARBA" id="ARBA00022989"/>
    </source>
</evidence>
<reference evidence="10" key="1">
    <citation type="journal article" date="2019" name="Int. J. Syst. Evol. Microbiol.">
        <title>The Global Catalogue of Microorganisms (GCM) 10K type strain sequencing project: providing services to taxonomists for standard genome sequencing and annotation.</title>
        <authorList>
            <consortium name="The Broad Institute Genomics Platform"/>
            <consortium name="The Broad Institute Genome Sequencing Center for Infectious Disease"/>
            <person name="Wu L."/>
            <person name="Ma J."/>
        </authorList>
    </citation>
    <scope>NUCLEOTIDE SEQUENCE [LARGE SCALE GENOMIC DNA]</scope>
    <source>
        <strain evidence="10">JCM 15395</strain>
    </source>
</reference>
<keyword evidence="9" id="KW-0645">Protease</keyword>
<evidence type="ECO:0000256" key="2">
    <source>
        <dbReference type="ARBA" id="ARBA00009045"/>
    </source>
</evidence>
<keyword evidence="4" id="KW-0378">Hydrolase</keyword>
<feature type="transmembrane region" description="Helical" evidence="7">
    <location>
        <begin position="156"/>
        <end position="174"/>
    </location>
</feature>
<evidence type="ECO:0000256" key="7">
    <source>
        <dbReference type="SAM" id="Phobius"/>
    </source>
</evidence>
<dbReference type="Gene3D" id="1.20.1540.10">
    <property type="entry name" value="Rhomboid-like"/>
    <property type="match status" value="1"/>
</dbReference>
<dbReference type="Pfam" id="PF01694">
    <property type="entry name" value="Rhomboid"/>
    <property type="match status" value="1"/>
</dbReference>
<evidence type="ECO:0000313" key="9">
    <source>
        <dbReference type="EMBL" id="GAA0610671.1"/>
    </source>
</evidence>
<comment type="similarity">
    <text evidence="2">Belongs to the peptidase S54 family.</text>
</comment>
<organism evidence="9 10">
    <name type="scientific">Virgibacillus siamensis</name>
    <dbReference type="NCBI Taxonomy" id="480071"/>
    <lineage>
        <taxon>Bacteria</taxon>
        <taxon>Bacillati</taxon>
        <taxon>Bacillota</taxon>
        <taxon>Bacilli</taxon>
        <taxon>Bacillales</taxon>
        <taxon>Bacillaceae</taxon>
        <taxon>Virgibacillus</taxon>
    </lineage>
</organism>
<keyword evidence="10" id="KW-1185">Reference proteome</keyword>
<dbReference type="RefSeq" id="WP_343814887.1">
    <property type="nucleotide sequence ID" value="NZ_BAAADS010000024.1"/>
</dbReference>
<feature type="transmembrane region" description="Helical" evidence="7">
    <location>
        <begin position="67"/>
        <end position="87"/>
    </location>
</feature>
<feature type="domain" description="Peptidase S54 rhomboid" evidence="8">
    <location>
        <begin position="57"/>
        <end position="193"/>
    </location>
</feature>
<keyword evidence="6 7" id="KW-0472">Membrane</keyword>
<dbReference type="PANTHER" id="PTHR43731:SF14">
    <property type="entry name" value="PRESENILIN-ASSOCIATED RHOMBOID-LIKE PROTEIN, MITOCHONDRIAL"/>
    <property type="match status" value="1"/>
</dbReference>
<feature type="transmembrane region" description="Helical" evidence="7">
    <location>
        <begin position="123"/>
        <end position="144"/>
    </location>
</feature>
<feature type="transmembrane region" description="Helical" evidence="7">
    <location>
        <begin position="99"/>
        <end position="117"/>
    </location>
</feature>
<evidence type="ECO:0000256" key="6">
    <source>
        <dbReference type="ARBA" id="ARBA00023136"/>
    </source>
</evidence>
<accession>A0ABP3RN28</accession>
<evidence type="ECO:0000256" key="1">
    <source>
        <dbReference type="ARBA" id="ARBA00004141"/>
    </source>
</evidence>
<comment type="subcellular location">
    <subcellularLocation>
        <location evidence="1">Membrane</location>
        <topology evidence="1">Multi-pass membrane protein</topology>
    </subcellularLocation>
</comment>
<evidence type="ECO:0000256" key="4">
    <source>
        <dbReference type="ARBA" id="ARBA00022801"/>
    </source>
</evidence>
<dbReference type="Proteomes" id="UP001500866">
    <property type="component" value="Unassembled WGS sequence"/>
</dbReference>
<dbReference type="PANTHER" id="PTHR43731">
    <property type="entry name" value="RHOMBOID PROTEASE"/>
    <property type="match status" value="1"/>
</dbReference>
<evidence type="ECO:0000259" key="8">
    <source>
        <dbReference type="Pfam" id="PF01694"/>
    </source>
</evidence>
<dbReference type="InterPro" id="IPR050925">
    <property type="entry name" value="Rhomboid_protease_S54"/>
</dbReference>
<sequence>MFIRTERSIKEFMQFYPIVSTLVIIHLVLWLICDFLQLPFAVQLEAWGSGNNFYIYQGQYWRLITPIFLHAGLMHALFNSFALVLFGPALEQMLGKYKFILAYFAAGIVGNIATFLLGPPIYISVGASGAIYGLFGIYIFMVAFRKHLIDQSNSQIIVVIFVIGAVMTFIQPGVNVYAHVFGFLGGFAIAPPLLTNVRPFSPWRNKRYKNNDGIQFDPNRWKKRRIPKNVYKYAFWTFLAILILFGLIGRIF</sequence>
<dbReference type="GO" id="GO:0006508">
    <property type="term" value="P:proteolysis"/>
    <property type="evidence" value="ECO:0007669"/>
    <property type="project" value="UniProtKB-KW"/>
</dbReference>
<dbReference type="GO" id="GO:0008233">
    <property type="term" value="F:peptidase activity"/>
    <property type="evidence" value="ECO:0007669"/>
    <property type="project" value="UniProtKB-KW"/>
</dbReference>
<dbReference type="InterPro" id="IPR035952">
    <property type="entry name" value="Rhomboid-like_sf"/>
</dbReference>
<dbReference type="InterPro" id="IPR022764">
    <property type="entry name" value="Peptidase_S54_rhomboid_dom"/>
</dbReference>
<dbReference type="SUPFAM" id="SSF144091">
    <property type="entry name" value="Rhomboid-like"/>
    <property type="match status" value="1"/>
</dbReference>
<proteinExistence type="inferred from homology"/>
<keyword evidence="5 7" id="KW-1133">Transmembrane helix</keyword>
<feature type="transmembrane region" description="Helical" evidence="7">
    <location>
        <begin position="230"/>
        <end position="251"/>
    </location>
</feature>
<feature type="transmembrane region" description="Helical" evidence="7">
    <location>
        <begin position="12"/>
        <end position="32"/>
    </location>
</feature>
<protein>
    <submittedName>
        <fullName evidence="9">Rhomboid family intramembrane serine protease</fullName>
    </submittedName>
</protein>
<gene>
    <name evidence="9" type="ORF">GCM10009001_29950</name>
</gene>
<keyword evidence="3 7" id="KW-0812">Transmembrane</keyword>
<feature type="transmembrane region" description="Helical" evidence="7">
    <location>
        <begin position="180"/>
        <end position="197"/>
    </location>
</feature>
<name>A0ABP3RN28_9BACI</name>
<comment type="caution">
    <text evidence="9">The sequence shown here is derived from an EMBL/GenBank/DDBJ whole genome shotgun (WGS) entry which is preliminary data.</text>
</comment>
<evidence type="ECO:0000256" key="3">
    <source>
        <dbReference type="ARBA" id="ARBA00022692"/>
    </source>
</evidence>
<evidence type="ECO:0000313" key="10">
    <source>
        <dbReference type="Proteomes" id="UP001500866"/>
    </source>
</evidence>
<dbReference type="EMBL" id="BAAADS010000024">
    <property type="protein sequence ID" value="GAA0610671.1"/>
    <property type="molecule type" value="Genomic_DNA"/>
</dbReference>